<reference evidence="3 4" key="1">
    <citation type="submission" date="2019-02" db="EMBL/GenBank/DDBJ databases">
        <title>Deep-cultivation of Planctomycetes and their phenomic and genomic characterization uncovers novel biology.</title>
        <authorList>
            <person name="Wiegand S."/>
            <person name="Jogler M."/>
            <person name="Boedeker C."/>
            <person name="Pinto D."/>
            <person name="Vollmers J."/>
            <person name="Rivas-Marin E."/>
            <person name="Kohn T."/>
            <person name="Peeters S.H."/>
            <person name="Heuer A."/>
            <person name="Rast P."/>
            <person name="Oberbeckmann S."/>
            <person name="Bunk B."/>
            <person name="Jeske O."/>
            <person name="Meyerdierks A."/>
            <person name="Storesund J.E."/>
            <person name="Kallscheuer N."/>
            <person name="Luecker S."/>
            <person name="Lage O.M."/>
            <person name="Pohl T."/>
            <person name="Merkel B.J."/>
            <person name="Hornburger P."/>
            <person name="Mueller R.-W."/>
            <person name="Bruemmer F."/>
            <person name="Labrenz M."/>
            <person name="Spormann A.M."/>
            <person name="Op den Camp H."/>
            <person name="Overmann J."/>
            <person name="Amann R."/>
            <person name="Jetten M.S.M."/>
            <person name="Mascher T."/>
            <person name="Medema M.H."/>
            <person name="Devos D.P."/>
            <person name="Kaster A.-K."/>
            <person name="Ovreas L."/>
            <person name="Rohde M."/>
            <person name="Galperin M.Y."/>
            <person name="Jogler C."/>
        </authorList>
    </citation>
    <scope>NUCLEOTIDE SEQUENCE [LARGE SCALE GENOMIC DNA]</scope>
    <source>
        <strain evidence="3 4">K22_7</strain>
    </source>
</reference>
<organism evidence="3 4">
    <name type="scientific">Rubripirellula lacrimiformis</name>
    <dbReference type="NCBI Taxonomy" id="1930273"/>
    <lineage>
        <taxon>Bacteria</taxon>
        <taxon>Pseudomonadati</taxon>
        <taxon>Planctomycetota</taxon>
        <taxon>Planctomycetia</taxon>
        <taxon>Pirellulales</taxon>
        <taxon>Pirellulaceae</taxon>
        <taxon>Rubripirellula</taxon>
    </lineage>
</organism>
<sequence>MSRRAIVAGGSTGIGRGTAIALAKSGHDVTITFAHKAAEAQKNAEAAEATGQRCIIEQLDLSSPETAKACVDKMVEQLGRLDALVSSAGMMVPSFDAPPDFADHLRGSKSKA</sequence>
<dbReference type="EMBL" id="CP036525">
    <property type="protein sequence ID" value="QDT03085.1"/>
    <property type="molecule type" value="Genomic_DNA"/>
</dbReference>
<gene>
    <name evidence="3" type="primary">ydaD_1</name>
    <name evidence="3" type="ORF">K227x_14650</name>
</gene>
<dbReference type="PANTHER" id="PTHR43639">
    <property type="entry name" value="OXIDOREDUCTASE, SHORT-CHAIN DEHYDROGENASE/REDUCTASE FAMILY (AFU_ORTHOLOGUE AFUA_5G02870)"/>
    <property type="match status" value="1"/>
</dbReference>
<comment type="similarity">
    <text evidence="1">Belongs to the short-chain dehydrogenases/reductases (SDR) family.</text>
</comment>
<dbReference type="RefSeq" id="WP_145168844.1">
    <property type="nucleotide sequence ID" value="NZ_CP036525.1"/>
</dbReference>
<evidence type="ECO:0000256" key="2">
    <source>
        <dbReference type="ARBA" id="ARBA00023002"/>
    </source>
</evidence>
<dbReference type="KEGG" id="rlc:K227x_14650"/>
<dbReference type="InterPro" id="IPR036291">
    <property type="entry name" value="NAD(P)-bd_dom_sf"/>
</dbReference>
<dbReference type="InterPro" id="IPR002347">
    <property type="entry name" value="SDR_fam"/>
</dbReference>
<evidence type="ECO:0000313" key="4">
    <source>
        <dbReference type="Proteomes" id="UP000318538"/>
    </source>
</evidence>
<name>A0A517N7H3_9BACT</name>
<evidence type="ECO:0000256" key="1">
    <source>
        <dbReference type="ARBA" id="ARBA00006484"/>
    </source>
</evidence>
<dbReference type="SUPFAM" id="SSF51735">
    <property type="entry name" value="NAD(P)-binding Rossmann-fold domains"/>
    <property type="match status" value="1"/>
</dbReference>
<dbReference type="EC" id="1.-.-.-" evidence="3"/>
<dbReference type="Proteomes" id="UP000318538">
    <property type="component" value="Chromosome"/>
</dbReference>
<accession>A0A517N7H3</accession>
<protein>
    <submittedName>
        <fullName evidence="3">General stress protein 39</fullName>
        <ecNumber evidence="3">1.-.-.-</ecNumber>
    </submittedName>
</protein>
<dbReference type="PRINTS" id="PR00081">
    <property type="entry name" value="GDHRDH"/>
</dbReference>
<dbReference type="GO" id="GO:0016491">
    <property type="term" value="F:oxidoreductase activity"/>
    <property type="evidence" value="ECO:0007669"/>
    <property type="project" value="UniProtKB-KW"/>
</dbReference>
<proteinExistence type="inferred from homology"/>
<dbReference type="PANTHER" id="PTHR43639:SF1">
    <property type="entry name" value="SHORT-CHAIN DEHYDROGENASE_REDUCTASE FAMILY PROTEIN"/>
    <property type="match status" value="1"/>
</dbReference>
<dbReference type="Pfam" id="PF00106">
    <property type="entry name" value="adh_short"/>
    <property type="match status" value="1"/>
</dbReference>
<keyword evidence="4" id="KW-1185">Reference proteome</keyword>
<keyword evidence="2 3" id="KW-0560">Oxidoreductase</keyword>
<dbReference type="OrthoDB" id="9803333at2"/>
<dbReference type="AlphaFoldDB" id="A0A517N7H3"/>
<evidence type="ECO:0000313" key="3">
    <source>
        <dbReference type="EMBL" id="QDT03085.1"/>
    </source>
</evidence>
<dbReference type="Gene3D" id="3.40.50.720">
    <property type="entry name" value="NAD(P)-binding Rossmann-like Domain"/>
    <property type="match status" value="1"/>
</dbReference>